<dbReference type="AlphaFoldDB" id="A0A511N1I7"/>
<evidence type="ECO:0000313" key="1">
    <source>
        <dbReference type="EMBL" id="GEM46734.1"/>
    </source>
</evidence>
<dbReference type="Proteomes" id="UP000321306">
    <property type="component" value="Unassembled WGS sequence"/>
</dbReference>
<keyword evidence="2" id="KW-1185">Reference proteome</keyword>
<gene>
    <name evidence="1" type="ORF">DC3_23690</name>
</gene>
<reference evidence="1 2" key="1">
    <citation type="submission" date="2019-07" db="EMBL/GenBank/DDBJ databases">
        <title>Whole genome shotgun sequence of Deinococcus cellulosilyticus NBRC 106333.</title>
        <authorList>
            <person name="Hosoyama A."/>
            <person name="Uohara A."/>
            <person name="Ohji S."/>
            <person name="Ichikawa N."/>
        </authorList>
    </citation>
    <scope>NUCLEOTIDE SEQUENCE [LARGE SCALE GENOMIC DNA]</scope>
    <source>
        <strain evidence="1 2">NBRC 106333</strain>
    </source>
</reference>
<protein>
    <submittedName>
        <fullName evidence="1">Uncharacterized protein</fullName>
    </submittedName>
</protein>
<comment type="caution">
    <text evidence="1">The sequence shown here is derived from an EMBL/GenBank/DDBJ whole genome shotgun (WGS) entry which is preliminary data.</text>
</comment>
<dbReference type="OrthoDB" id="9895789at2"/>
<sequence>MRQVRVIADHIWFEGELLPREQWEAFDLLYGCMEHLPENDGEHILLLGVRCGFSPGKVQEKPFVFIHQRSIQSILELPEP</sequence>
<proteinExistence type="predicted"/>
<name>A0A511N1I7_DEIC1</name>
<accession>A0A511N1I7</accession>
<organism evidence="1 2">
    <name type="scientific">Deinococcus cellulosilyticus (strain DSM 18568 / NBRC 106333 / KACC 11606 / 5516J-15)</name>
    <dbReference type="NCBI Taxonomy" id="1223518"/>
    <lineage>
        <taxon>Bacteria</taxon>
        <taxon>Thermotogati</taxon>
        <taxon>Deinococcota</taxon>
        <taxon>Deinococci</taxon>
        <taxon>Deinococcales</taxon>
        <taxon>Deinococcaceae</taxon>
        <taxon>Deinococcus</taxon>
    </lineage>
</organism>
<dbReference type="RefSeq" id="WP_146884534.1">
    <property type="nucleotide sequence ID" value="NZ_BJXB01000009.1"/>
</dbReference>
<evidence type="ECO:0000313" key="2">
    <source>
        <dbReference type="Proteomes" id="UP000321306"/>
    </source>
</evidence>
<dbReference type="EMBL" id="BJXB01000009">
    <property type="protein sequence ID" value="GEM46734.1"/>
    <property type="molecule type" value="Genomic_DNA"/>
</dbReference>